<proteinExistence type="inferred from homology"/>
<feature type="signal peptide" evidence="6">
    <location>
        <begin position="1"/>
        <end position="23"/>
    </location>
</feature>
<comment type="caution">
    <text evidence="7">The sequence shown here is derived from an EMBL/GenBank/DDBJ whole genome shotgun (WGS) entry which is preliminary data.</text>
</comment>
<dbReference type="RefSeq" id="WP_114583189.1">
    <property type="nucleotide sequence ID" value="NZ_QPMH01000018.1"/>
</dbReference>
<keyword evidence="2 6" id="KW-0645">Protease</keyword>
<comment type="similarity">
    <text evidence="1 6">Belongs to the peptidase S1B family.</text>
</comment>
<evidence type="ECO:0000256" key="1">
    <source>
        <dbReference type="ARBA" id="ARBA00008764"/>
    </source>
</evidence>
<evidence type="ECO:0000313" key="8">
    <source>
        <dbReference type="Proteomes" id="UP000253941"/>
    </source>
</evidence>
<dbReference type="EC" id="3.4.21.-" evidence="6"/>
<sequence length="205" mass="21652">MRTALAAMAGLASLLAIWTPALSDTLEVGRLNYAGYKRMQHCSAFVVDGGHLVTARHCLDVPPNGRMHFLEAYDRGDWAAHVELAPQRFRGSDGTDLAIACDARAANVGGLAIAGEPPRDGEVLEVLGYGAPRDQILQRATCPVKRTGDDGTLLLACRVSGGTSGGPVVRSRNGKRQVVGVAWASGPDVTLATRLEPGLPKKVCR</sequence>
<dbReference type="InterPro" id="IPR008256">
    <property type="entry name" value="Peptidase_S1B"/>
</dbReference>
<evidence type="ECO:0000256" key="4">
    <source>
        <dbReference type="ARBA" id="ARBA00022801"/>
    </source>
</evidence>
<dbReference type="Proteomes" id="UP000253941">
    <property type="component" value="Unassembled WGS sequence"/>
</dbReference>
<reference evidence="7 8" key="1">
    <citation type="submission" date="2018-07" db="EMBL/GenBank/DDBJ databases">
        <title>Venubactetium sediminum gen. nov., sp. nov., isolated from a marine solar saltern.</title>
        <authorList>
            <person name="Wang S."/>
        </authorList>
    </citation>
    <scope>NUCLEOTIDE SEQUENCE [LARGE SCALE GENOMIC DNA]</scope>
    <source>
        <strain evidence="7 8">WD2A32</strain>
    </source>
</reference>
<feature type="chain" id="PRO_5016483861" description="Serine protease" evidence="6">
    <location>
        <begin position="24"/>
        <end position="205"/>
    </location>
</feature>
<keyword evidence="3 6" id="KW-0732">Signal</keyword>
<dbReference type="AlphaFoldDB" id="A0A369T8X1"/>
<evidence type="ECO:0000256" key="2">
    <source>
        <dbReference type="ARBA" id="ARBA00022670"/>
    </source>
</evidence>
<dbReference type="InterPro" id="IPR009003">
    <property type="entry name" value="Peptidase_S1_PA"/>
</dbReference>
<gene>
    <name evidence="7" type="ORF">DRB17_15810</name>
</gene>
<dbReference type="GO" id="GO:0008236">
    <property type="term" value="F:serine-type peptidase activity"/>
    <property type="evidence" value="ECO:0007669"/>
    <property type="project" value="UniProtKB-KW"/>
</dbReference>
<name>A0A369T8X1_9PROT</name>
<evidence type="ECO:0000256" key="6">
    <source>
        <dbReference type="RuleBase" id="RU004296"/>
    </source>
</evidence>
<dbReference type="GO" id="GO:0006508">
    <property type="term" value="P:proteolysis"/>
    <property type="evidence" value="ECO:0007669"/>
    <property type="project" value="UniProtKB-KW"/>
</dbReference>
<dbReference type="Pfam" id="PF13365">
    <property type="entry name" value="Trypsin_2"/>
    <property type="match status" value="1"/>
</dbReference>
<dbReference type="SUPFAM" id="SSF50494">
    <property type="entry name" value="Trypsin-like serine proteases"/>
    <property type="match status" value="1"/>
</dbReference>
<dbReference type="PRINTS" id="PR00839">
    <property type="entry name" value="V8PROTEASE"/>
</dbReference>
<keyword evidence="4 6" id="KW-0378">Hydrolase</keyword>
<protein>
    <recommendedName>
        <fullName evidence="6">Serine protease</fullName>
        <ecNumber evidence="6">3.4.21.-</ecNumber>
    </recommendedName>
</protein>
<accession>A0A369T8X1</accession>
<evidence type="ECO:0000256" key="3">
    <source>
        <dbReference type="ARBA" id="ARBA00022729"/>
    </source>
</evidence>
<evidence type="ECO:0000313" key="7">
    <source>
        <dbReference type="EMBL" id="RDD60924.1"/>
    </source>
</evidence>
<dbReference type="EMBL" id="QPMH01000018">
    <property type="protein sequence ID" value="RDD60924.1"/>
    <property type="molecule type" value="Genomic_DNA"/>
</dbReference>
<keyword evidence="8" id="KW-1185">Reference proteome</keyword>
<evidence type="ECO:0000256" key="5">
    <source>
        <dbReference type="ARBA" id="ARBA00022825"/>
    </source>
</evidence>
<dbReference type="Gene3D" id="2.40.10.10">
    <property type="entry name" value="Trypsin-like serine proteases"/>
    <property type="match status" value="2"/>
</dbReference>
<organism evidence="7 8">
    <name type="scientific">Ferruginivarius sediminum</name>
    <dbReference type="NCBI Taxonomy" id="2661937"/>
    <lineage>
        <taxon>Bacteria</taxon>
        <taxon>Pseudomonadati</taxon>
        <taxon>Pseudomonadota</taxon>
        <taxon>Alphaproteobacteria</taxon>
        <taxon>Rhodospirillales</taxon>
        <taxon>Rhodospirillaceae</taxon>
        <taxon>Ferruginivarius</taxon>
    </lineage>
</organism>
<keyword evidence="5 6" id="KW-0720">Serine protease</keyword>
<dbReference type="InterPro" id="IPR043504">
    <property type="entry name" value="Peptidase_S1_PA_chymotrypsin"/>
</dbReference>